<gene>
    <name evidence="2" type="ORF">GQ55_8G174600</name>
</gene>
<dbReference type="Proteomes" id="UP000244336">
    <property type="component" value="Chromosome 8"/>
</dbReference>
<evidence type="ECO:0000256" key="1">
    <source>
        <dbReference type="SAM" id="MobiDB-lite"/>
    </source>
</evidence>
<dbReference type="EMBL" id="CM009756">
    <property type="protein sequence ID" value="PUZ44919.1"/>
    <property type="molecule type" value="Genomic_DNA"/>
</dbReference>
<name>A0A2T7CNI8_9POAL</name>
<proteinExistence type="predicted"/>
<evidence type="ECO:0000313" key="3">
    <source>
        <dbReference type="Proteomes" id="UP000244336"/>
    </source>
</evidence>
<organism evidence="2 3">
    <name type="scientific">Panicum hallii var. hallii</name>
    <dbReference type="NCBI Taxonomy" id="1504633"/>
    <lineage>
        <taxon>Eukaryota</taxon>
        <taxon>Viridiplantae</taxon>
        <taxon>Streptophyta</taxon>
        <taxon>Embryophyta</taxon>
        <taxon>Tracheophyta</taxon>
        <taxon>Spermatophyta</taxon>
        <taxon>Magnoliopsida</taxon>
        <taxon>Liliopsida</taxon>
        <taxon>Poales</taxon>
        <taxon>Poaceae</taxon>
        <taxon>PACMAD clade</taxon>
        <taxon>Panicoideae</taxon>
        <taxon>Panicodae</taxon>
        <taxon>Paniceae</taxon>
        <taxon>Panicinae</taxon>
        <taxon>Panicum</taxon>
        <taxon>Panicum sect. Panicum</taxon>
    </lineage>
</organism>
<sequence>MAGDKKGKGKVVVKPKRKRTREERVLLQFQILRISHRGQFVSVRHRQRLRGSQGHEQHQQGQSQRQLPLRAVCRYAAQGVRVLQQQQLHHHHLTILVLVPVVELLRG</sequence>
<dbReference type="AlphaFoldDB" id="A0A2T7CNI8"/>
<reference evidence="2 3" key="1">
    <citation type="submission" date="2018-04" db="EMBL/GenBank/DDBJ databases">
        <title>WGS assembly of Panicum hallii var. hallii HAL2.</title>
        <authorList>
            <person name="Lovell J."/>
            <person name="Jenkins J."/>
            <person name="Lowry D."/>
            <person name="Mamidi S."/>
            <person name="Sreedasyam A."/>
            <person name="Weng X."/>
            <person name="Barry K."/>
            <person name="Bonette J."/>
            <person name="Campitelli B."/>
            <person name="Daum C."/>
            <person name="Gordon S."/>
            <person name="Gould B."/>
            <person name="Lipzen A."/>
            <person name="MacQueen A."/>
            <person name="Palacio-Mejia J."/>
            <person name="Plott C."/>
            <person name="Shakirov E."/>
            <person name="Shu S."/>
            <person name="Yoshinaga Y."/>
            <person name="Zane M."/>
            <person name="Rokhsar D."/>
            <person name="Grimwood J."/>
            <person name="Schmutz J."/>
            <person name="Juenger T."/>
        </authorList>
    </citation>
    <scope>NUCLEOTIDE SEQUENCE [LARGE SCALE GENOMIC DNA]</scope>
    <source>
        <strain evidence="3">cv. HAL2</strain>
    </source>
</reference>
<dbReference type="Gramene" id="PUZ44919">
    <property type="protein sequence ID" value="PUZ44919"/>
    <property type="gene ID" value="GQ55_8G174600"/>
</dbReference>
<feature type="region of interest" description="Disordered" evidence="1">
    <location>
        <begin position="45"/>
        <end position="66"/>
    </location>
</feature>
<protein>
    <submittedName>
        <fullName evidence="2">Uncharacterized protein</fullName>
    </submittedName>
</protein>
<evidence type="ECO:0000313" key="2">
    <source>
        <dbReference type="EMBL" id="PUZ44919.1"/>
    </source>
</evidence>
<accession>A0A2T7CNI8</accession>
<keyword evidence="3" id="KW-1185">Reference proteome</keyword>